<dbReference type="InterPro" id="IPR026541">
    <property type="entry name" value="MRG_dom"/>
</dbReference>
<evidence type="ECO:0000256" key="13">
    <source>
        <dbReference type="SAM" id="MobiDB-lite"/>
    </source>
</evidence>
<feature type="domain" description="Chromo" evidence="14">
    <location>
        <begin position="23"/>
        <end position="83"/>
    </location>
</feature>
<dbReference type="GO" id="GO:0035267">
    <property type="term" value="C:NuA4 histone acetyltransferase complex"/>
    <property type="evidence" value="ECO:0007669"/>
    <property type="project" value="TreeGrafter"/>
</dbReference>
<evidence type="ECO:0000256" key="2">
    <source>
        <dbReference type="ARBA" id="ARBA00009093"/>
    </source>
</evidence>
<dbReference type="InterPro" id="IPR053820">
    <property type="entry name" value="MSL3_chromo-like"/>
</dbReference>
<reference evidence="15" key="1">
    <citation type="submission" date="2021-11" db="EMBL/GenBank/DDBJ databases">
        <authorList>
            <person name="Herlambang A."/>
            <person name="Guo Y."/>
            <person name="Takashima Y."/>
            <person name="Nishizawa T."/>
        </authorList>
    </citation>
    <scope>NUCLEOTIDE SEQUENCE</scope>
    <source>
        <strain evidence="15">E1425</strain>
    </source>
</reference>
<proteinExistence type="inferred from homology"/>
<evidence type="ECO:0000256" key="11">
    <source>
        <dbReference type="ARBA" id="ARBA00057322"/>
    </source>
</evidence>
<keyword evidence="7" id="KW-0805">Transcription regulation</keyword>
<accession>A0A9P3HES5</accession>
<reference evidence="15" key="2">
    <citation type="journal article" date="2022" name="Microbiol. Resour. Announc.">
        <title>Whole-Genome Sequence of Entomortierella parvispora E1425, a Mucoromycotan Fungus Associated with Burkholderiaceae-Related Endosymbiotic Bacteria.</title>
        <authorList>
            <person name="Herlambang A."/>
            <person name="Guo Y."/>
            <person name="Takashima Y."/>
            <person name="Narisawa K."/>
            <person name="Ohta H."/>
            <person name="Nishizawa T."/>
        </authorList>
    </citation>
    <scope>NUCLEOTIDE SEQUENCE</scope>
    <source>
        <strain evidence="15">E1425</strain>
    </source>
</reference>
<dbReference type="EMBL" id="BQFW01000010">
    <property type="protein sequence ID" value="GJJ75256.1"/>
    <property type="molecule type" value="Genomic_DNA"/>
</dbReference>
<dbReference type="PANTHER" id="PTHR10880:SF15">
    <property type="entry name" value="MSL COMPLEX SUBUNIT 3"/>
    <property type="match status" value="1"/>
</dbReference>
<dbReference type="Pfam" id="PF22732">
    <property type="entry name" value="MSL3_chromo-like"/>
    <property type="match status" value="1"/>
</dbReference>
<dbReference type="InterPro" id="IPR000953">
    <property type="entry name" value="Chromo/chromo_shadow_dom"/>
</dbReference>
<evidence type="ECO:0000256" key="12">
    <source>
        <dbReference type="ARBA" id="ARBA00072864"/>
    </source>
</evidence>
<evidence type="ECO:0000256" key="3">
    <source>
        <dbReference type="ARBA" id="ARBA00011353"/>
    </source>
</evidence>
<comment type="caution">
    <text evidence="15">The sequence shown here is derived from an EMBL/GenBank/DDBJ whole genome shotgun (WGS) entry which is preliminary data.</text>
</comment>
<evidence type="ECO:0000256" key="8">
    <source>
        <dbReference type="ARBA" id="ARBA00023163"/>
    </source>
</evidence>
<evidence type="ECO:0000259" key="14">
    <source>
        <dbReference type="SMART" id="SM00298"/>
    </source>
</evidence>
<evidence type="ECO:0000256" key="7">
    <source>
        <dbReference type="ARBA" id="ARBA00023015"/>
    </source>
</evidence>
<evidence type="ECO:0000313" key="16">
    <source>
        <dbReference type="Proteomes" id="UP000827284"/>
    </source>
</evidence>
<keyword evidence="9" id="KW-0234">DNA repair</keyword>
<comment type="similarity">
    <text evidence="2">Belongs to the MRG family.</text>
</comment>
<dbReference type="InterPro" id="IPR016197">
    <property type="entry name" value="Chromo-like_dom_sf"/>
</dbReference>
<comment type="subcellular location">
    <subcellularLocation>
        <location evidence="1">Nucleus</location>
    </subcellularLocation>
</comment>
<dbReference type="GO" id="GO:0006281">
    <property type="term" value="P:DNA repair"/>
    <property type="evidence" value="ECO:0007669"/>
    <property type="project" value="UniProtKB-KW"/>
</dbReference>
<dbReference type="SMART" id="SM00298">
    <property type="entry name" value="CHROMO"/>
    <property type="match status" value="1"/>
</dbReference>
<organism evidence="15 16">
    <name type="scientific">Entomortierella parvispora</name>
    <dbReference type="NCBI Taxonomy" id="205924"/>
    <lineage>
        <taxon>Eukaryota</taxon>
        <taxon>Fungi</taxon>
        <taxon>Fungi incertae sedis</taxon>
        <taxon>Mucoromycota</taxon>
        <taxon>Mortierellomycotina</taxon>
        <taxon>Mortierellomycetes</taxon>
        <taxon>Mortierellales</taxon>
        <taxon>Mortierellaceae</taxon>
        <taxon>Entomortierella</taxon>
    </lineage>
</organism>
<dbReference type="InterPro" id="IPR008676">
    <property type="entry name" value="MRG"/>
</dbReference>
<dbReference type="FunFam" id="1.10.274.30:FF:000004">
    <property type="entry name" value="Putative Chromatin modification-related protein eaf3"/>
    <property type="match status" value="1"/>
</dbReference>
<evidence type="ECO:0000313" key="15">
    <source>
        <dbReference type="EMBL" id="GJJ75256.1"/>
    </source>
</evidence>
<gene>
    <name evidence="15" type="ORF">EMPS_07614</name>
</gene>
<sequence>MSKQRQMTFAENENVLCFHGPLLYEAKILKTDWRVLDPLHGEEGPVYLVHYRGWKQTWDEWVPESRALKLNEANLAKQASLKDSYPGKKKAIPKTSGSLDSTDRGKKSRTKDTSVDKEEDFTKRPEIKVPIPDSLKAQLVDDWENITKNQQLVPLPRTPNVVQILEMYRESKKDKKAKNDEVFQEVLAGIKTYFDKCLGNMLLYRFERQQYVDVRKKNVGKEDSEIYGGEHLLRLFVQFPMLIAHTQMDQDSINALRENLVSMLKWMQKNHKELLLSEYENASPAYQSIVKS</sequence>
<evidence type="ECO:0000256" key="6">
    <source>
        <dbReference type="ARBA" id="ARBA00022853"/>
    </source>
</evidence>
<dbReference type="OrthoDB" id="124855at2759"/>
<dbReference type="Gene3D" id="2.30.30.140">
    <property type="match status" value="1"/>
</dbReference>
<dbReference type="PIRSF" id="PIRSF038133">
    <property type="entry name" value="HAT_Nua4_EAF3/MRG15"/>
    <property type="match status" value="1"/>
</dbReference>
<name>A0A9P3HES5_9FUNG</name>
<dbReference type="PROSITE" id="PS51640">
    <property type="entry name" value="MRG"/>
    <property type="match status" value="1"/>
</dbReference>
<dbReference type="Proteomes" id="UP000827284">
    <property type="component" value="Unassembled WGS sequence"/>
</dbReference>
<keyword evidence="8" id="KW-0804">Transcription</keyword>
<keyword evidence="6" id="KW-0156">Chromatin regulator</keyword>
<protein>
    <recommendedName>
        <fullName evidence="4">Chromatin modification-related protein EAF3</fullName>
    </recommendedName>
    <alternativeName>
        <fullName evidence="12">Chromatin modification-related protein eaf3</fullName>
    </alternativeName>
</protein>
<evidence type="ECO:0000256" key="10">
    <source>
        <dbReference type="ARBA" id="ARBA00023242"/>
    </source>
</evidence>
<dbReference type="AlphaFoldDB" id="A0A9P3HES5"/>
<feature type="compositionally biased region" description="Basic and acidic residues" evidence="13">
    <location>
        <begin position="101"/>
        <end position="123"/>
    </location>
</feature>
<dbReference type="GO" id="GO:0032221">
    <property type="term" value="C:Rpd3S complex"/>
    <property type="evidence" value="ECO:0007669"/>
    <property type="project" value="TreeGrafter"/>
</dbReference>
<keyword evidence="5" id="KW-0227">DNA damage</keyword>
<evidence type="ECO:0000256" key="9">
    <source>
        <dbReference type="ARBA" id="ARBA00023204"/>
    </source>
</evidence>
<evidence type="ECO:0000256" key="1">
    <source>
        <dbReference type="ARBA" id="ARBA00004123"/>
    </source>
</evidence>
<dbReference type="InterPro" id="IPR038217">
    <property type="entry name" value="MRG_C_sf"/>
</dbReference>
<dbReference type="GO" id="GO:0006325">
    <property type="term" value="P:chromatin organization"/>
    <property type="evidence" value="ECO:0007669"/>
    <property type="project" value="UniProtKB-KW"/>
</dbReference>
<feature type="region of interest" description="Disordered" evidence="13">
    <location>
        <begin position="79"/>
        <end position="123"/>
    </location>
</feature>
<keyword evidence="10" id="KW-0539">Nucleus</keyword>
<dbReference type="SUPFAM" id="SSF54160">
    <property type="entry name" value="Chromo domain-like"/>
    <property type="match status" value="1"/>
</dbReference>
<evidence type="ECO:0000256" key="5">
    <source>
        <dbReference type="ARBA" id="ARBA00022763"/>
    </source>
</evidence>
<evidence type="ECO:0000256" key="4">
    <source>
        <dbReference type="ARBA" id="ARBA00018505"/>
    </source>
</evidence>
<comment type="function">
    <text evidence="11">Involved in deacetylation of histones, chromatin assembly and chromosome segregation. May act as a transcriptional oscillator, directing histone deacetylases to specific chromosomal domains. Component of the NuA4 histone acetyltransferase complex which is involved in transcriptional activation of selected genes principally by acetylation of nucleosomal histone H4 and H2A. The NuA4 complex is also involved in DNA repair.</text>
</comment>
<dbReference type="Gene3D" id="1.10.274.30">
    <property type="entry name" value="MRG domain"/>
    <property type="match status" value="1"/>
</dbReference>
<dbReference type="GO" id="GO:0006355">
    <property type="term" value="P:regulation of DNA-templated transcription"/>
    <property type="evidence" value="ECO:0007669"/>
    <property type="project" value="InterPro"/>
</dbReference>
<dbReference type="PANTHER" id="PTHR10880">
    <property type="entry name" value="MORTALITY FACTOR 4-LIKE PROTEIN"/>
    <property type="match status" value="1"/>
</dbReference>
<dbReference type="Pfam" id="PF05712">
    <property type="entry name" value="MRG"/>
    <property type="match status" value="1"/>
</dbReference>
<keyword evidence="16" id="KW-1185">Reference proteome</keyword>
<comment type="subunit">
    <text evidence="3">Component of the NuA4 histone acetyltransferase complex.</text>
</comment>